<evidence type="ECO:0000313" key="11">
    <source>
        <dbReference type="Proteomes" id="UP000094527"/>
    </source>
</evidence>
<dbReference type="Pfam" id="PF25790">
    <property type="entry name" value="BCD1"/>
    <property type="match status" value="1"/>
</dbReference>
<feature type="compositionally biased region" description="Basic and acidic residues" evidence="8">
    <location>
        <begin position="103"/>
        <end position="153"/>
    </location>
</feature>
<dbReference type="STRING" id="48709.A0A1D2MT21"/>
<dbReference type="GO" id="GO:0070761">
    <property type="term" value="C:pre-snoRNP complex"/>
    <property type="evidence" value="ECO:0007669"/>
    <property type="project" value="TreeGrafter"/>
</dbReference>
<dbReference type="AlphaFoldDB" id="A0A1D2MT21"/>
<proteinExistence type="inferred from homology"/>
<dbReference type="GO" id="GO:0000463">
    <property type="term" value="P:maturation of LSU-rRNA from tricistronic rRNA transcript (SSU-rRNA, 5.8S rRNA, LSU-rRNA)"/>
    <property type="evidence" value="ECO:0007669"/>
    <property type="project" value="TreeGrafter"/>
</dbReference>
<dbReference type="SUPFAM" id="SSF144232">
    <property type="entry name" value="HIT/MYND zinc finger-like"/>
    <property type="match status" value="1"/>
</dbReference>
<dbReference type="Proteomes" id="UP000094527">
    <property type="component" value="Unassembled WGS sequence"/>
</dbReference>
<dbReference type="PROSITE" id="PS51083">
    <property type="entry name" value="ZF_HIT"/>
    <property type="match status" value="1"/>
</dbReference>
<dbReference type="GO" id="GO:0005634">
    <property type="term" value="C:nucleus"/>
    <property type="evidence" value="ECO:0007669"/>
    <property type="project" value="TreeGrafter"/>
</dbReference>
<keyword evidence="4" id="KW-0862">Zinc</keyword>
<dbReference type="GO" id="GO:0000492">
    <property type="term" value="P:box C/D snoRNP assembly"/>
    <property type="evidence" value="ECO:0007669"/>
    <property type="project" value="TreeGrafter"/>
</dbReference>
<evidence type="ECO:0000256" key="7">
    <source>
        <dbReference type="PROSITE-ProRule" id="PRU00453"/>
    </source>
</evidence>
<comment type="similarity">
    <text evidence="6">Belongs to the BCD1 family.</text>
</comment>
<organism evidence="10 11">
    <name type="scientific">Orchesella cincta</name>
    <name type="common">Springtail</name>
    <name type="synonym">Podura cincta</name>
    <dbReference type="NCBI Taxonomy" id="48709"/>
    <lineage>
        <taxon>Eukaryota</taxon>
        <taxon>Metazoa</taxon>
        <taxon>Ecdysozoa</taxon>
        <taxon>Arthropoda</taxon>
        <taxon>Hexapoda</taxon>
        <taxon>Collembola</taxon>
        <taxon>Entomobryomorpha</taxon>
        <taxon>Entomobryoidea</taxon>
        <taxon>Orchesellidae</taxon>
        <taxon>Orchesellinae</taxon>
        <taxon>Orchesella</taxon>
    </lineage>
</organism>
<dbReference type="InterPro" id="IPR057721">
    <property type="entry name" value="BCD1_alpha/beta"/>
</dbReference>
<evidence type="ECO:0000256" key="5">
    <source>
        <dbReference type="ARBA" id="ARBA00049598"/>
    </source>
</evidence>
<dbReference type="Gene3D" id="3.30.60.190">
    <property type="match status" value="1"/>
</dbReference>
<evidence type="ECO:0000256" key="4">
    <source>
        <dbReference type="ARBA" id="ARBA00022833"/>
    </source>
</evidence>
<dbReference type="PANTHER" id="PTHR13483">
    <property type="entry name" value="BOX C_D SNORNA PROTEIN 1-RELATED"/>
    <property type="match status" value="1"/>
</dbReference>
<evidence type="ECO:0000256" key="8">
    <source>
        <dbReference type="SAM" id="MobiDB-lite"/>
    </source>
</evidence>
<keyword evidence="1" id="KW-0597">Phosphoprotein</keyword>
<evidence type="ECO:0000256" key="6">
    <source>
        <dbReference type="ARBA" id="ARBA00049654"/>
    </source>
</evidence>
<comment type="function">
    <text evidence="5">Required for box C/D snoRNAs accumulation involved in snoRNA processing, snoRNA transport to the nucleolus and ribosome biogenesis.</text>
</comment>
<gene>
    <name evidence="10" type="ORF">Ocin01_10747</name>
</gene>
<feature type="region of interest" description="Disordered" evidence="8">
    <location>
        <begin position="99"/>
        <end position="181"/>
    </location>
</feature>
<dbReference type="EMBL" id="LJIJ01000604">
    <property type="protein sequence ID" value="ODM95934.1"/>
    <property type="molecule type" value="Genomic_DNA"/>
</dbReference>
<feature type="compositionally biased region" description="Acidic residues" evidence="8">
    <location>
        <begin position="480"/>
        <end position="489"/>
    </location>
</feature>
<keyword evidence="2" id="KW-0479">Metal-binding</keyword>
<feature type="compositionally biased region" description="Basic residues" evidence="8">
    <location>
        <begin position="163"/>
        <end position="174"/>
    </location>
</feature>
<reference evidence="10 11" key="1">
    <citation type="journal article" date="2016" name="Genome Biol. Evol.">
        <title>Gene Family Evolution Reflects Adaptation to Soil Environmental Stressors in the Genome of the Collembolan Orchesella cincta.</title>
        <authorList>
            <person name="Faddeeva-Vakhrusheva A."/>
            <person name="Derks M.F."/>
            <person name="Anvar S.Y."/>
            <person name="Agamennone V."/>
            <person name="Suring W."/>
            <person name="Smit S."/>
            <person name="van Straalen N.M."/>
            <person name="Roelofs D."/>
        </authorList>
    </citation>
    <scope>NUCLEOTIDE SEQUENCE [LARGE SCALE GENOMIC DNA]</scope>
    <source>
        <tissue evidence="10">Mixed pool</tissue>
    </source>
</reference>
<dbReference type="InterPro" id="IPR007529">
    <property type="entry name" value="Znf_HIT"/>
</dbReference>
<feature type="compositionally biased region" description="Polar residues" evidence="8">
    <location>
        <begin position="469"/>
        <end position="479"/>
    </location>
</feature>
<comment type="caution">
    <text evidence="10">The sequence shown here is derived from an EMBL/GenBank/DDBJ whole genome shotgun (WGS) entry which is preliminary data.</text>
</comment>
<keyword evidence="11" id="KW-1185">Reference proteome</keyword>
<feature type="compositionally biased region" description="Basic and acidic residues" evidence="8">
    <location>
        <begin position="454"/>
        <end position="463"/>
    </location>
</feature>
<dbReference type="GO" id="GO:0008270">
    <property type="term" value="F:zinc ion binding"/>
    <property type="evidence" value="ECO:0007669"/>
    <property type="project" value="UniProtKB-UniRule"/>
</dbReference>
<accession>A0A1D2MT21</accession>
<name>A0A1D2MT21_ORCCI</name>
<dbReference type="InterPro" id="IPR051639">
    <property type="entry name" value="BCD1"/>
</dbReference>
<feature type="region of interest" description="Disordered" evidence="8">
    <location>
        <begin position="441"/>
        <end position="489"/>
    </location>
</feature>
<keyword evidence="3 7" id="KW-0863">Zinc-finger</keyword>
<dbReference type="Pfam" id="PF04438">
    <property type="entry name" value="zf-HIT"/>
    <property type="match status" value="1"/>
</dbReference>
<evidence type="ECO:0000256" key="1">
    <source>
        <dbReference type="ARBA" id="ARBA00022553"/>
    </source>
</evidence>
<evidence type="ECO:0000313" key="10">
    <source>
        <dbReference type="EMBL" id="ODM95934.1"/>
    </source>
</evidence>
<evidence type="ECO:0000259" key="9">
    <source>
        <dbReference type="PROSITE" id="PS51083"/>
    </source>
</evidence>
<evidence type="ECO:0000256" key="3">
    <source>
        <dbReference type="ARBA" id="ARBA00022771"/>
    </source>
</evidence>
<protein>
    <submittedName>
        <fullName evidence="10">Box C/D snoRNA protein 1</fullName>
    </submittedName>
</protein>
<sequence length="511" mass="58627">MPKEVKKRKIGKLGFCDVCKTVKAVYTCPRCETVTCSLVCVKSHKTQLDCDGVRVRTKYIPLNKMDELSFLSDYRLMEDVERCVQTAAAIRESSEVIPQQLNHVDETPKPIRRVEKRAEPEPVHSRGEAPTKSEEEPTKSSEEEPMKSSKEEPALNNKETPAKKKPRRRPHKKSKADLVSKATKIRETILMRKGKAKEQKLDPDTVTEMPDEETQTLSADSNHPVAVPKFKSKAQVKNAVRKQGDRKDMVLNTLMKVAHSRGVYVDFLPNNFVKHWENTSFYFVKENCIYWKLRVSFINANMFTLTINECSEQIALEKLIMDCLKRSHKYSRENGVEDPLLIYRTLGISAMSILMTADRLPSCQKKFYILDKQKSLQENFVGKCIVEFPQLCVALEGCHTVTNVKGKVETRFFDLDEKEKSPSSNSDEERFKKILEERKLKKKTKKEKQPNCTKDTESDRESGELTDSGGESFSSNDYSGSEEEELYDDSEFRSMYKDLLKTLDVDVKAPK</sequence>
<dbReference type="PANTHER" id="PTHR13483:SF3">
    <property type="entry name" value="BOX C_D SNORNA PROTEIN 1"/>
    <property type="match status" value="1"/>
</dbReference>
<feature type="domain" description="HIT-type" evidence="9">
    <location>
        <begin position="16"/>
        <end position="50"/>
    </location>
</feature>
<dbReference type="CDD" id="cd23023">
    <property type="entry name" value="zf-HIT_BCD1"/>
    <property type="match status" value="1"/>
</dbReference>
<dbReference type="GO" id="GO:0048254">
    <property type="term" value="P:snoRNA localization"/>
    <property type="evidence" value="ECO:0007669"/>
    <property type="project" value="TreeGrafter"/>
</dbReference>
<evidence type="ECO:0000256" key="2">
    <source>
        <dbReference type="ARBA" id="ARBA00022723"/>
    </source>
</evidence>